<name>A0A1J1LN61_9CYAN</name>
<dbReference type="Proteomes" id="UP000184315">
    <property type="component" value="Unassembled WGS sequence"/>
</dbReference>
<keyword evidence="2" id="KW-1185">Reference proteome</keyword>
<evidence type="ECO:0000313" key="2">
    <source>
        <dbReference type="Proteomes" id="UP000184315"/>
    </source>
</evidence>
<evidence type="ECO:0000313" key="1">
    <source>
        <dbReference type="EMBL" id="CUR34013.1"/>
    </source>
</evidence>
<protein>
    <submittedName>
        <fullName evidence="1">Uncharacterized protein</fullName>
    </submittedName>
</protein>
<organism evidence="1 2">
    <name type="scientific">Planktothrix tepida PCC 9214</name>
    <dbReference type="NCBI Taxonomy" id="671072"/>
    <lineage>
        <taxon>Bacteria</taxon>
        <taxon>Bacillati</taxon>
        <taxon>Cyanobacteriota</taxon>
        <taxon>Cyanophyceae</taxon>
        <taxon>Oscillatoriophycideae</taxon>
        <taxon>Oscillatoriales</taxon>
        <taxon>Microcoleaceae</taxon>
        <taxon>Planktothrix</taxon>
    </lineage>
</organism>
<proteinExistence type="predicted"/>
<dbReference type="AlphaFoldDB" id="A0A1J1LN61"/>
<dbReference type="EMBL" id="CZDF01000171">
    <property type="protein sequence ID" value="CUR34013.1"/>
    <property type="molecule type" value="Genomic_DNA"/>
</dbReference>
<gene>
    <name evidence="1" type="ORF">PL9214640020</name>
</gene>
<dbReference type="STRING" id="671072.PL9214640020"/>
<accession>A0A1J1LN61</accession>
<sequence length="63" mass="7442">MTGDQLYANYKQQLEAYFEQQNWGENQTEMVKIQRLRLDLLCREPLPFVSPQYWAGFVSQGLA</sequence>
<reference evidence="2" key="1">
    <citation type="submission" date="2015-10" db="EMBL/GenBank/DDBJ databases">
        <authorList>
            <person name="Regsiter A."/>
            <person name="william w."/>
        </authorList>
    </citation>
    <scope>NUCLEOTIDE SEQUENCE [LARGE SCALE GENOMIC DNA]</scope>
</reference>
<dbReference type="RefSeq" id="WP_072720526.1">
    <property type="nucleotide sequence ID" value="NZ_LN889812.1"/>
</dbReference>